<gene>
    <name evidence="9" type="ORF">SAMN04244570_2208</name>
</gene>
<dbReference type="AlphaFoldDB" id="A0A1T4YC71"/>
<comment type="subcellular location">
    <subcellularLocation>
        <location evidence="1">Cell membrane</location>
        <topology evidence="1">Multi-pass membrane protein</topology>
    </subcellularLocation>
</comment>
<feature type="transmembrane region" description="Helical" evidence="7">
    <location>
        <begin position="246"/>
        <end position="266"/>
    </location>
</feature>
<evidence type="ECO:0000256" key="4">
    <source>
        <dbReference type="ARBA" id="ARBA00022692"/>
    </source>
</evidence>
<dbReference type="InterPro" id="IPR000620">
    <property type="entry name" value="EamA_dom"/>
</dbReference>
<dbReference type="SUPFAM" id="SSF103481">
    <property type="entry name" value="Multidrug resistance efflux transporter EmrE"/>
    <property type="match status" value="2"/>
</dbReference>
<dbReference type="GO" id="GO:0005886">
    <property type="term" value="C:plasma membrane"/>
    <property type="evidence" value="ECO:0007669"/>
    <property type="project" value="UniProtKB-SubCell"/>
</dbReference>
<keyword evidence="5 7" id="KW-1133">Transmembrane helix</keyword>
<dbReference type="EMBL" id="FUYJ01000003">
    <property type="protein sequence ID" value="SKA98891.1"/>
    <property type="molecule type" value="Genomic_DNA"/>
</dbReference>
<feature type="transmembrane region" description="Helical" evidence="7">
    <location>
        <begin position="131"/>
        <end position="150"/>
    </location>
</feature>
<evidence type="ECO:0000256" key="1">
    <source>
        <dbReference type="ARBA" id="ARBA00004651"/>
    </source>
</evidence>
<sequence>MEPTVHHVSCLDHYVSWMNKLLGSRLNIACGEDGTVGRLVTKSTAALLFLVLIWGVSWPIYKSSVAYAPPLLFSGMRALLGGCLVALFIFRMRKKLKWRKNWPKYCISAFFNTILFFGLHTMGLNHLPGGLFSVLVYFQPVLLGIFAWIWLGENMSFIKVMGLVTGFIGIIVVSLDGLTTHISVVGVVLGLLTALFWTLGVIYVKKVSHEVDAYWMVAMQFAIGGMVFLIAGSFTESWSAIEWNGMYLFGLIFGGTVGIPVAYVVYYSLINAGEASKVGVFTFLVPVISVFISTFFLGEPLTYKLVAGLVLVVISIYFVNYRKPLNKKQSLP</sequence>
<dbReference type="PANTHER" id="PTHR32322">
    <property type="entry name" value="INNER MEMBRANE TRANSPORTER"/>
    <property type="match status" value="1"/>
</dbReference>
<feature type="domain" description="EamA" evidence="8">
    <location>
        <begin position="186"/>
        <end position="320"/>
    </location>
</feature>
<accession>A0A1T4YC71</accession>
<feature type="transmembrane region" description="Helical" evidence="7">
    <location>
        <begin position="102"/>
        <end position="119"/>
    </location>
</feature>
<evidence type="ECO:0000256" key="2">
    <source>
        <dbReference type="ARBA" id="ARBA00007362"/>
    </source>
</evidence>
<evidence type="ECO:0000313" key="10">
    <source>
        <dbReference type="Proteomes" id="UP000190042"/>
    </source>
</evidence>
<evidence type="ECO:0000256" key="5">
    <source>
        <dbReference type="ARBA" id="ARBA00022989"/>
    </source>
</evidence>
<organism evidence="9 10">
    <name type="scientific">Sporosarcina newyorkensis</name>
    <dbReference type="NCBI Taxonomy" id="759851"/>
    <lineage>
        <taxon>Bacteria</taxon>
        <taxon>Bacillati</taxon>
        <taxon>Bacillota</taxon>
        <taxon>Bacilli</taxon>
        <taxon>Bacillales</taxon>
        <taxon>Caryophanaceae</taxon>
        <taxon>Sporosarcina</taxon>
    </lineage>
</organism>
<evidence type="ECO:0000256" key="6">
    <source>
        <dbReference type="ARBA" id="ARBA00023136"/>
    </source>
</evidence>
<dbReference type="InterPro" id="IPR050638">
    <property type="entry name" value="AA-Vitamin_Transporters"/>
</dbReference>
<evidence type="ECO:0000256" key="3">
    <source>
        <dbReference type="ARBA" id="ARBA00022475"/>
    </source>
</evidence>
<dbReference type="Proteomes" id="UP000190042">
    <property type="component" value="Unassembled WGS sequence"/>
</dbReference>
<keyword evidence="4 7" id="KW-0812">Transmembrane</keyword>
<feature type="transmembrane region" description="Helical" evidence="7">
    <location>
        <begin position="213"/>
        <end position="234"/>
    </location>
</feature>
<feature type="transmembrane region" description="Helical" evidence="7">
    <location>
        <begin position="278"/>
        <end position="297"/>
    </location>
</feature>
<keyword evidence="3" id="KW-1003">Cell membrane</keyword>
<keyword evidence="6 7" id="KW-0472">Membrane</keyword>
<dbReference type="Gene3D" id="1.10.3730.20">
    <property type="match status" value="1"/>
</dbReference>
<proteinExistence type="inferred from homology"/>
<evidence type="ECO:0000313" key="9">
    <source>
        <dbReference type="EMBL" id="SKA98891.1"/>
    </source>
</evidence>
<comment type="similarity">
    <text evidence="2">Belongs to the EamA transporter family.</text>
</comment>
<dbReference type="InterPro" id="IPR037185">
    <property type="entry name" value="EmrE-like"/>
</dbReference>
<feature type="domain" description="EamA" evidence="8">
    <location>
        <begin position="47"/>
        <end position="174"/>
    </location>
</feature>
<dbReference type="Pfam" id="PF00892">
    <property type="entry name" value="EamA"/>
    <property type="match status" value="2"/>
</dbReference>
<reference evidence="10" key="1">
    <citation type="submission" date="2017-02" db="EMBL/GenBank/DDBJ databases">
        <authorList>
            <person name="Varghese N."/>
            <person name="Submissions S."/>
        </authorList>
    </citation>
    <scope>NUCLEOTIDE SEQUENCE [LARGE SCALE GENOMIC DNA]</scope>
    <source>
        <strain evidence="10">DSM 23966</strain>
    </source>
</reference>
<protein>
    <submittedName>
        <fullName evidence="9">Permease of the drug/metabolite transporter (DMT) superfamily</fullName>
    </submittedName>
</protein>
<feature type="transmembrane region" description="Helical" evidence="7">
    <location>
        <begin position="181"/>
        <end position="204"/>
    </location>
</feature>
<keyword evidence="10" id="KW-1185">Reference proteome</keyword>
<dbReference type="PANTHER" id="PTHR32322:SF18">
    <property type="entry name" value="S-ADENOSYLMETHIONINE_S-ADENOSYLHOMOCYSTEINE TRANSPORTER"/>
    <property type="match status" value="1"/>
</dbReference>
<feature type="transmembrane region" description="Helical" evidence="7">
    <location>
        <begin position="157"/>
        <end position="175"/>
    </location>
</feature>
<evidence type="ECO:0000256" key="7">
    <source>
        <dbReference type="SAM" id="Phobius"/>
    </source>
</evidence>
<feature type="transmembrane region" description="Helical" evidence="7">
    <location>
        <begin position="44"/>
        <end position="61"/>
    </location>
</feature>
<feature type="transmembrane region" description="Helical" evidence="7">
    <location>
        <begin position="67"/>
        <end position="90"/>
    </location>
</feature>
<feature type="transmembrane region" description="Helical" evidence="7">
    <location>
        <begin position="303"/>
        <end position="321"/>
    </location>
</feature>
<name>A0A1T4YC71_9BACL</name>
<evidence type="ECO:0000259" key="8">
    <source>
        <dbReference type="Pfam" id="PF00892"/>
    </source>
</evidence>